<dbReference type="InterPro" id="IPR029028">
    <property type="entry name" value="Alpha/beta_knot_MTases"/>
</dbReference>
<keyword evidence="7" id="KW-1185">Reference proteome</keyword>
<comment type="similarity">
    <text evidence="4 5">Belongs to the RNA methyltransferase RlmH family.</text>
</comment>
<comment type="caution">
    <text evidence="5">Lacks conserved residue(s) required for the propagation of feature annotation.</text>
</comment>
<evidence type="ECO:0000256" key="2">
    <source>
        <dbReference type="ARBA" id="ARBA00022679"/>
    </source>
</evidence>
<dbReference type="HAMAP" id="MF_00658">
    <property type="entry name" value="23SrRNA_methyltr_H"/>
    <property type="match status" value="1"/>
</dbReference>
<dbReference type="EMBL" id="WTUX01000022">
    <property type="protein sequence ID" value="MZR15326.1"/>
    <property type="molecule type" value="Genomic_DNA"/>
</dbReference>
<protein>
    <recommendedName>
        <fullName evidence="5">Ribosomal RNA large subunit methyltransferase H</fullName>
        <ecNumber evidence="5">2.1.1.177</ecNumber>
    </recommendedName>
    <alternativeName>
        <fullName evidence="5">23S rRNA (pseudouridine1915-N3)-methyltransferase</fullName>
    </alternativeName>
    <alternativeName>
        <fullName evidence="5">23S rRNA m3Psi1915 methyltransferase</fullName>
    </alternativeName>
    <alternativeName>
        <fullName evidence="5">rRNA (pseudouridine-N3-)-methyltransferase RlmH</fullName>
    </alternativeName>
</protein>
<evidence type="ECO:0000313" key="7">
    <source>
        <dbReference type="Proteomes" id="UP000467322"/>
    </source>
</evidence>
<name>A0A845M6V2_9RHOB</name>
<comment type="function">
    <text evidence="5">Specifically methylates the pseudouridine at position 1915 (m3Psi1915) in 23S rRNA.</text>
</comment>
<sequence>MRVHIVAVGRLRRGPERDLIDDYVTRFDRTGRALGLGPLSITEVEDKKGGGMSAEAELLSRAVPDGAVLVAMDERGREQTSPQFAEQLAGWRDQGRGDVAFVIGGADGIDPALRARADAAMSFGKMVWPHMLARAMLSEQLYRAASILAGSPYHRV</sequence>
<evidence type="ECO:0000256" key="5">
    <source>
        <dbReference type="HAMAP-Rule" id="MF_00658"/>
    </source>
</evidence>
<dbReference type="PIRSF" id="PIRSF004505">
    <property type="entry name" value="MT_bac"/>
    <property type="match status" value="1"/>
</dbReference>
<keyword evidence="5" id="KW-0963">Cytoplasm</keyword>
<evidence type="ECO:0000256" key="3">
    <source>
        <dbReference type="ARBA" id="ARBA00022691"/>
    </source>
</evidence>
<proteinExistence type="inferred from homology"/>
<keyword evidence="5" id="KW-0698">rRNA processing</keyword>
<comment type="catalytic activity">
    <reaction evidence="5">
        <text>pseudouridine(1915) in 23S rRNA + S-adenosyl-L-methionine = N(3)-methylpseudouridine(1915) in 23S rRNA + S-adenosyl-L-homocysteine + H(+)</text>
        <dbReference type="Rhea" id="RHEA:42752"/>
        <dbReference type="Rhea" id="RHEA-COMP:10221"/>
        <dbReference type="Rhea" id="RHEA-COMP:10222"/>
        <dbReference type="ChEBI" id="CHEBI:15378"/>
        <dbReference type="ChEBI" id="CHEBI:57856"/>
        <dbReference type="ChEBI" id="CHEBI:59789"/>
        <dbReference type="ChEBI" id="CHEBI:65314"/>
        <dbReference type="ChEBI" id="CHEBI:74486"/>
        <dbReference type="EC" id="2.1.1.177"/>
    </reaction>
</comment>
<keyword evidence="1 5" id="KW-0489">Methyltransferase</keyword>
<reference evidence="6 7" key="1">
    <citation type="submission" date="2019-12" db="EMBL/GenBank/DDBJ databases">
        <title>Maritimibacter sp. nov. sp. isolated from sea sand.</title>
        <authorList>
            <person name="Kim J."/>
            <person name="Jeong S.E."/>
            <person name="Jung H.S."/>
            <person name="Jeon C.O."/>
        </authorList>
    </citation>
    <scope>NUCLEOTIDE SEQUENCE [LARGE SCALE GENOMIC DNA]</scope>
    <source>
        <strain evidence="6 7">DP07</strain>
    </source>
</reference>
<dbReference type="GO" id="GO:0070038">
    <property type="term" value="F:rRNA (pseudouridine-N3-)-methyltransferase activity"/>
    <property type="evidence" value="ECO:0007669"/>
    <property type="project" value="UniProtKB-UniRule"/>
</dbReference>
<comment type="subcellular location">
    <subcellularLocation>
        <location evidence="5">Cytoplasm</location>
    </subcellularLocation>
</comment>
<evidence type="ECO:0000313" key="6">
    <source>
        <dbReference type="EMBL" id="MZR15326.1"/>
    </source>
</evidence>
<keyword evidence="3 5" id="KW-0949">S-adenosyl-L-methionine</keyword>
<dbReference type="CDD" id="cd18081">
    <property type="entry name" value="RlmH-like"/>
    <property type="match status" value="1"/>
</dbReference>
<dbReference type="Pfam" id="PF02590">
    <property type="entry name" value="SPOUT_MTase"/>
    <property type="match status" value="1"/>
</dbReference>
<dbReference type="PANTHER" id="PTHR33603">
    <property type="entry name" value="METHYLTRANSFERASE"/>
    <property type="match status" value="1"/>
</dbReference>
<dbReference type="PANTHER" id="PTHR33603:SF1">
    <property type="entry name" value="RIBOSOMAL RNA LARGE SUBUNIT METHYLTRANSFERASE H"/>
    <property type="match status" value="1"/>
</dbReference>
<evidence type="ECO:0000256" key="1">
    <source>
        <dbReference type="ARBA" id="ARBA00022603"/>
    </source>
</evidence>
<dbReference type="InterPro" id="IPR029026">
    <property type="entry name" value="tRNA_m1G_MTases_N"/>
</dbReference>
<comment type="caution">
    <text evidence="6">The sequence shown here is derived from an EMBL/GenBank/DDBJ whole genome shotgun (WGS) entry which is preliminary data.</text>
</comment>
<evidence type="ECO:0000256" key="4">
    <source>
        <dbReference type="ARBA" id="ARBA00038303"/>
    </source>
</evidence>
<comment type="subunit">
    <text evidence="5">Homodimer.</text>
</comment>
<organism evidence="6 7">
    <name type="scientific">Maritimibacter harenae</name>
    <dbReference type="NCBI Taxonomy" id="2606218"/>
    <lineage>
        <taxon>Bacteria</taxon>
        <taxon>Pseudomonadati</taxon>
        <taxon>Pseudomonadota</taxon>
        <taxon>Alphaproteobacteria</taxon>
        <taxon>Rhodobacterales</taxon>
        <taxon>Roseobacteraceae</taxon>
        <taxon>Maritimibacter</taxon>
    </lineage>
</organism>
<dbReference type="Proteomes" id="UP000467322">
    <property type="component" value="Unassembled WGS sequence"/>
</dbReference>
<dbReference type="NCBIfam" id="NF000988">
    <property type="entry name" value="PRK00103.2-2"/>
    <property type="match status" value="1"/>
</dbReference>
<dbReference type="RefSeq" id="WP_161353737.1">
    <property type="nucleotide sequence ID" value="NZ_WTUX01000022.1"/>
</dbReference>
<dbReference type="EC" id="2.1.1.177" evidence="5"/>
<dbReference type="NCBIfam" id="NF000989">
    <property type="entry name" value="PRK00103.2-3"/>
    <property type="match status" value="1"/>
</dbReference>
<dbReference type="Gene3D" id="3.40.1280.10">
    <property type="match status" value="1"/>
</dbReference>
<feature type="binding site" evidence="5">
    <location>
        <position position="104"/>
    </location>
    <ligand>
        <name>S-adenosyl-L-methionine</name>
        <dbReference type="ChEBI" id="CHEBI:59789"/>
    </ligand>
</feature>
<keyword evidence="2 5" id="KW-0808">Transferase</keyword>
<dbReference type="SUPFAM" id="SSF75217">
    <property type="entry name" value="alpha/beta knot"/>
    <property type="match status" value="1"/>
</dbReference>
<gene>
    <name evidence="5 6" type="primary">rlmH</name>
    <name evidence="6" type="ORF">GQE99_20090</name>
</gene>
<dbReference type="InterPro" id="IPR003742">
    <property type="entry name" value="RlmH-like"/>
</dbReference>
<accession>A0A845M6V2</accession>
<dbReference type="AlphaFoldDB" id="A0A845M6V2"/>
<feature type="binding site" evidence="5">
    <location>
        <begin position="123"/>
        <end position="128"/>
    </location>
    <ligand>
        <name>S-adenosyl-L-methionine</name>
        <dbReference type="ChEBI" id="CHEBI:59789"/>
    </ligand>
</feature>
<dbReference type="GO" id="GO:0005737">
    <property type="term" value="C:cytoplasm"/>
    <property type="evidence" value="ECO:0007669"/>
    <property type="project" value="UniProtKB-SubCell"/>
</dbReference>